<dbReference type="EMBL" id="FTNO01000007">
    <property type="protein sequence ID" value="SIR94064.1"/>
    <property type="molecule type" value="Genomic_DNA"/>
</dbReference>
<keyword evidence="1" id="KW-0560">Oxidoreductase</keyword>
<dbReference type="InterPro" id="IPR036661">
    <property type="entry name" value="Luciferase-like_sf"/>
</dbReference>
<dbReference type="Gene3D" id="3.20.20.30">
    <property type="entry name" value="Luciferase-like domain"/>
    <property type="match status" value="1"/>
</dbReference>
<dbReference type="InterPro" id="IPR011251">
    <property type="entry name" value="Luciferase-like_dom"/>
</dbReference>
<dbReference type="GO" id="GO:0005829">
    <property type="term" value="C:cytosol"/>
    <property type="evidence" value="ECO:0007669"/>
    <property type="project" value="TreeGrafter"/>
</dbReference>
<accession>A0A1N7F1A3</accession>
<dbReference type="GO" id="GO:0004497">
    <property type="term" value="F:monooxygenase activity"/>
    <property type="evidence" value="ECO:0007669"/>
    <property type="project" value="UniProtKB-KW"/>
</dbReference>
<keyword evidence="5" id="KW-1185">Reference proteome</keyword>
<sequence length="336" mass="37759">MICINMEFGLLLVSQYDESRPMQGIGDELIAQTELARDVGFDSVTVGEHHVTNSDQYLLNEAVVAHVAEHIGAMDLWTTLCLLPYHNPVRIAEFGATIDILTGGQFRLGVGLGYREKEYDVFGVSKADGPGRLIEGVEIIKRLWTEDSVTYHGKHFTLEETSIRPQPLQDPRPPIWIGASNESSVRRSGRIGDGFIGAHVPFGLAKRQVADFYDERQTKGIDGGDVGFIREAFVAETTEQAEQAVRDPLMGKYESYSNWGQDDAIEDDDFGSPWDKLRHERFLVGSPDDVIADIERYRDEMDLDYLVIRTQFPGSDFEDVHESVRLFGEEVIPAFQ</sequence>
<feature type="domain" description="Luciferase-like" evidence="3">
    <location>
        <begin position="6"/>
        <end position="299"/>
    </location>
</feature>
<proteinExistence type="predicted"/>
<organism evidence="4 5">
    <name type="scientific">Haladaptatus litoreus</name>
    <dbReference type="NCBI Taxonomy" id="553468"/>
    <lineage>
        <taxon>Archaea</taxon>
        <taxon>Methanobacteriati</taxon>
        <taxon>Methanobacteriota</taxon>
        <taxon>Stenosarchaea group</taxon>
        <taxon>Halobacteria</taxon>
        <taxon>Halobacteriales</taxon>
        <taxon>Haladaptataceae</taxon>
        <taxon>Haladaptatus</taxon>
    </lineage>
</organism>
<dbReference type="AlphaFoldDB" id="A0A1N7F1A3"/>
<dbReference type="PANTHER" id="PTHR30137:SF8">
    <property type="entry name" value="BLR5498 PROTEIN"/>
    <property type="match status" value="1"/>
</dbReference>
<protein>
    <submittedName>
        <fullName evidence="4">Flavin-dependent oxidoreductase, luciferase family (Includes alkanesulfonate monooxygenase SsuD and methylene tetrahydromethanopterin reductase)</fullName>
    </submittedName>
</protein>
<dbReference type="PANTHER" id="PTHR30137">
    <property type="entry name" value="LUCIFERASE-LIKE MONOOXYGENASE"/>
    <property type="match status" value="1"/>
</dbReference>
<evidence type="ECO:0000256" key="1">
    <source>
        <dbReference type="ARBA" id="ARBA00023002"/>
    </source>
</evidence>
<reference evidence="5" key="1">
    <citation type="submission" date="2017-01" db="EMBL/GenBank/DDBJ databases">
        <authorList>
            <person name="Varghese N."/>
            <person name="Submissions S."/>
        </authorList>
    </citation>
    <scope>NUCLEOTIDE SEQUENCE [LARGE SCALE GENOMIC DNA]</scope>
    <source>
        <strain evidence="5">CGMCC 1.7737</strain>
    </source>
</reference>
<dbReference type="Pfam" id="PF00296">
    <property type="entry name" value="Bac_luciferase"/>
    <property type="match status" value="1"/>
</dbReference>
<dbReference type="SUPFAM" id="SSF51679">
    <property type="entry name" value="Bacterial luciferase-like"/>
    <property type="match status" value="1"/>
</dbReference>
<evidence type="ECO:0000259" key="3">
    <source>
        <dbReference type="Pfam" id="PF00296"/>
    </source>
</evidence>
<gene>
    <name evidence="4" type="ORF">SAMN05421858_4706</name>
</gene>
<evidence type="ECO:0000256" key="2">
    <source>
        <dbReference type="ARBA" id="ARBA00023033"/>
    </source>
</evidence>
<keyword evidence="2 4" id="KW-0503">Monooxygenase</keyword>
<name>A0A1N7F1A3_9EURY</name>
<dbReference type="InterPro" id="IPR050766">
    <property type="entry name" value="Bact_Lucif_Oxidored"/>
</dbReference>
<evidence type="ECO:0000313" key="4">
    <source>
        <dbReference type="EMBL" id="SIR94064.1"/>
    </source>
</evidence>
<evidence type="ECO:0000313" key="5">
    <source>
        <dbReference type="Proteomes" id="UP000186914"/>
    </source>
</evidence>
<dbReference type="Proteomes" id="UP000186914">
    <property type="component" value="Unassembled WGS sequence"/>
</dbReference>
<dbReference type="GO" id="GO:0016705">
    <property type="term" value="F:oxidoreductase activity, acting on paired donors, with incorporation or reduction of molecular oxygen"/>
    <property type="evidence" value="ECO:0007669"/>
    <property type="project" value="InterPro"/>
</dbReference>